<comment type="caution">
    <text evidence="2">The sequence shown here is derived from an EMBL/GenBank/DDBJ whole genome shotgun (WGS) entry which is preliminary data.</text>
</comment>
<dbReference type="Gene3D" id="3.60.15.10">
    <property type="entry name" value="Ribonuclease Z/Hydroxyacylglutathione hydrolase-like"/>
    <property type="match status" value="1"/>
</dbReference>
<proteinExistence type="predicted"/>
<name>A0AAD6HBM1_9EURO</name>
<dbReference type="SUPFAM" id="SSF56281">
    <property type="entry name" value="Metallo-hydrolase/oxidoreductase"/>
    <property type="match status" value="1"/>
</dbReference>
<dbReference type="PANTHER" id="PTHR28283">
    <property type="entry name" value="3',5'-CYCLIC-NUCLEOTIDE PHOSPHODIESTERASE 1"/>
    <property type="match status" value="1"/>
</dbReference>
<protein>
    <submittedName>
        <fullName evidence="2">Uncharacterized protein</fullName>
    </submittedName>
</protein>
<dbReference type="GO" id="GO:1902660">
    <property type="term" value="P:negative regulation of glucose mediated signaling pathway"/>
    <property type="evidence" value="ECO:0007669"/>
    <property type="project" value="TreeGrafter"/>
</dbReference>
<feature type="compositionally biased region" description="Basic and acidic residues" evidence="1">
    <location>
        <begin position="223"/>
        <end position="241"/>
    </location>
</feature>
<dbReference type="PRINTS" id="PR00388">
    <property type="entry name" value="PDIESTERASE2"/>
</dbReference>
<evidence type="ECO:0000256" key="1">
    <source>
        <dbReference type="SAM" id="MobiDB-lite"/>
    </source>
</evidence>
<dbReference type="Proteomes" id="UP001215712">
    <property type="component" value="Unassembled WGS sequence"/>
</dbReference>
<sequence>MGNPSFQVIVLGPTGGPREDAVTGILVRSTSTNWTRGSVIAVDAGTMLAGIARLLEPHIPTAKNGRTGTVLKEGPFKGLKLPHKSAQANAAHVFRDIIGGFFITHPHLDHVSGLAMNTPIIEAGNGPKAVSALPSVLAALKNHVFNDVIWPNLSDEDGGAGLLTYQRLVEGGNPRLGVGETRGYLRACDGLTAKCLSVTHGRCAQRYNHKTETHHRANSVVFRSKDSRLGRRGRSVDHSHEGSFYSPARSPRLMGAEPIMSPVESSAFFLRDDDTGNEIIVFGDVEPDSVSLEPRNRRVWETAAPKIATGKLSAIFIECSYTDSVHDPYLYGHLCPRHLVAELTVLADKVLDVQERIEGTEKKRKRPVMGEPAFADSSPRNKRPQSIPGKGRSSVASRGPFNEPLDNMGEFIDFDEFDPPDPSRWARSSKPPLSGLSVYIIHIKETLKDGVYPGTRIIQELKSRGDMINLGCQFFLPDPKEPLFI</sequence>
<dbReference type="GO" id="GO:0004115">
    <property type="term" value="F:3',5'-cyclic-AMP phosphodiesterase activity"/>
    <property type="evidence" value="ECO:0007669"/>
    <property type="project" value="InterPro"/>
</dbReference>
<dbReference type="PANTHER" id="PTHR28283:SF1">
    <property type="entry name" value="3',5'-CYCLIC-NUCLEOTIDE PHOSPHODIESTERASE 1"/>
    <property type="match status" value="1"/>
</dbReference>
<dbReference type="GO" id="GO:0047555">
    <property type="term" value="F:3',5'-cyclic-GMP phosphodiesterase activity"/>
    <property type="evidence" value="ECO:0007669"/>
    <property type="project" value="TreeGrafter"/>
</dbReference>
<evidence type="ECO:0000313" key="3">
    <source>
        <dbReference type="Proteomes" id="UP001215712"/>
    </source>
</evidence>
<keyword evidence="3" id="KW-1185">Reference proteome</keyword>
<feature type="region of interest" description="Disordered" evidence="1">
    <location>
        <begin position="361"/>
        <end position="400"/>
    </location>
</feature>
<dbReference type="CDD" id="cd07735">
    <property type="entry name" value="class_II_PDE_MBL-fold"/>
    <property type="match status" value="1"/>
</dbReference>
<accession>A0AAD6HBM1</accession>
<dbReference type="EMBL" id="JAQJAN010000020">
    <property type="protein sequence ID" value="KAJ5704028.1"/>
    <property type="molecule type" value="Genomic_DNA"/>
</dbReference>
<reference evidence="2" key="1">
    <citation type="journal article" date="2023" name="IMA Fungus">
        <title>Comparative genomic study of the Penicillium genus elucidates a diverse pangenome and 15 lateral gene transfer events.</title>
        <authorList>
            <person name="Petersen C."/>
            <person name="Sorensen T."/>
            <person name="Nielsen M.R."/>
            <person name="Sondergaard T.E."/>
            <person name="Sorensen J.L."/>
            <person name="Fitzpatrick D.A."/>
            <person name="Frisvad J.C."/>
            <person name="Nielsen K.L."/>
        </authorList>
    </citation>
    <scope>NUCLEOTIDE SEQUENCE</scope>
    <source>
        <strain evidence="2">IBT 17514</strain>
    </source>
</reference>
<feature type="region of interest" description="Disordered" evidence="1">
    <location>
        <begin position="223"/>
        <end position="244"/>
    </location>
</feature>
<dbReference type="InterPro" id="IPR036866">
    <property type="entry name" value="RibonucZ/Hydroxyglut_hydro"/>
</dbReference>
<evidence type="ECO:0000313" key="2">
    <source>
        <dbReference type="EMBL" id="KAJ5704028.1"/>
    </source>
</evidence>
<dbReference type="InterPro" id="IPR000396">
    <property type="entry name" value="Pdiesterase2"/>
</dbReference>
<dbReference type="GO" id="GO:0006198">
    <property type="term" value="P:cAMP catabolic process"/>
    <property type="evidence" value="ECO:0007669"/>
    <property type="project" value="InterPro"/>
</dbReference>
<dbReference type="Pfam" id="PF02112">
    <property type="entry name" value="PDEase_II"/>
    <property type="match status" value="1"/>
</dbReference>
<dbReference type="AlphaFoldDB" id="A0AAD6HBM1"/>
<gene>
    <name evidence="2" type="ORF">N7493_011166</name>
</gene>
<organism evidence="2 3">
    <name type="scientific">Penicillium malachiteum</name>
    <dbReference type="NCBI Taxonomy" id="1324776"/>
    <lineage>
        <taxon>Eukaryota</taxon>
        <taxon>Fungi</taxon>
        <taxon>Dikarya</taxon>
        <taxon>Ascomycota</taxon>
        <taxon>Pezizomycotina</taxon>
        <taxon>Eurotiomycetes</taxon>
        <taxon>Eurotiomycetidae</taxon>
        <taxon>Eurotiales</taxon>
        <taxon>Aspergillaceae</taxon>
        <taxon>Penicillium</taxon>
    </lineage>
</organism>
<reference evidence="2" key="2">
    <citation type="submission" date="2023-01" db="EMBL/GenBank/DDBJ databases">
        <authorList>
            <person name="Petersen C."/>
        </authorList>
    </citation>
    <scope>NUCLEOTIDE SEQUENCE</scope>
    <source>
        <strain evidence="2">IBT 17514</strain>
    </source>
</reference>